<evidence type="ECO:0000256" key="1">
    <source>
        <dbReference type="SAM" id="MobiDB-lite"/>
    </source>
</evidence>
<keyword evidence="3" id="KW-1185">Reference proteome</keyword>
<dbReference type="Proteomes" id="UP000799424">
    <property type="component" value="Unassembled WGS sequence"/>
</dbReference>
<dbReference type="AlphaFoldDB" id="A0A6A6ZYB8"/>
<reference evidence="2" key="1">
    <citation type="journal article" date="2020" name="Stud. Mycol.">
        <title>101 Dothideomycetes genomes: a test case for predicting lifestyles and emergence of pathogens.</title>
        <authorList>
            <person name="Haridas S."/>
            <person name="Albert R."/>
            <person name="Binder M."/>
            <person name="Bloem J."/>
            <person name="Labutti K."/>
            <person name="Salamov A."/>
            <person name="Andreopoulos B."/>
            <person name="Baker S."/>
            <person name="Barry K."/>
            <person name="Bills G."/>
            <person name="Bluhm B."/>
            <person name="Cannon C."/>
            <person name="Castanera R."/>
            <person name="Culley D."/>
            <person name="Daum C."/>
            <person name="Ezra D."/>
            <person name="Gonzalez J."/>
            <person name="Henrissat B."/>
            <person name="Kuo A."/>
            <person name="Liang C."/>
            <person name="Lipzen A."/>
            <person name="Lutzoni F."/>
            <person name="Magnuson J."/>
            <person name="Mondo S."/>
            <person name="Nolan M."/>
            <person name="Ohm R."/>
            <person name="Pangilinan J."/>
            <person name="Park H.-J."/>
            <person name="Ramirez L."/>
            <person name="Alfaro M."/>
            <person name="Sun H."/>
            <person name="Tritt A."/>
            <person name="Yoshinaga Y."/>
            <person name="Zwiers L.-H."/>
            <person name="Turgeon B."/>
            <person name="Goodwin S."/>
            <person name="Spatafora J."/>
            <person name="Crous P."/>
            <person name="Grigoriev I."/>
        </authorList>
    </citation>
    <scope>NUCLEOTIDE SEQUENCE</scope>
    <source>
        <strain evidence="2">CBS 113818</strain>
    </source>
</reference>
<dbReference type="EMBL" id="MU006228">
    <property type="protein sequence ID" value="KAF2825529.1"/>
    <property type="molecule type" value="Genomic_DNA"/>
</dbReference>
<name>A0A6A6ZYB8_9PLEO</name>
<sequence length="220" mass="25278">MYDKEVDPLARRWVPRSSRLCHQRWQHIFRARDQPDEDQSSQANSSINGTTPYSQDQTLNNGGIGRGQHGLPSSAAVETQHGPGTGPVEFHVPDAWQRHHLGASQIRPTTRVIAPAIAPSINRAQRRALKIDRIRNGDWRIGDVVNIDCIMQSPYYQLEQHFDSEGYIYYEKKCHYHLRGGRDGHRRHEPIYWEPAHGVAGGFHEQSRRLWIQHLAGLRC</sequence>
<evidence type="ECO:0000313" key="3">
    <source>
        <dbReference type="Proteomes" id="UP000799424"/>
    </source>
</evidence>
<feature type="compositionally biased region" description="Polar residues" evidence="1">
    <location>
        <begin position="40"/>
        <end position="61"/>
    </location>
</feature>
<feature type="region of interest" description="Disordered" evidence="1">
    <location>
        <begin position="31"/>
        <end position="91"/>
    </location>
</feature>
<organism evidence="2 3">
    <name type="scientific">Ophiobolus disseminans</name>
    <dbReference type="NCBI Taxonomy" id="1469910"/>
    <lineage>
        <taxon>Eukaryota</taxon>
        <taxon>Fungi</taxon>
        <taxon>Dikarya</taxon>
        <taxon>Ascomycota</taxon>
        <taxon>Pezizomycotina</taxon>
        <taxon>Dothideomycetes</taxon>
        <taxon>Pleosporomycetidae</taxon>
        <taxon>Pleosporales</taxon>
        <taxon>Pleosporineae</taxon>
        <taxon>Phaeosphaeriaceae</taxon>
        <taxon>Ophiobolus</taxon>
    </lineage>
</organism>
<accession>A0A6A6ZYB8</accession>
<gene>
    <name evidence="2" type="ORF">CC86DRAFT_383396</name>
</gene>
<proteinExistence type="predicted"/>
<protein>
    <submittedName>
        <fullName evidence="2">Uncharacterized protein</fullName>
    </submittedName>
</protein>
<evidence type="ECO:0000313" key="2">
    <source>
        <dbReference type="EMBL" id="KAF2825529.1"/>
    </source>
</evidence>